<dbReference type="AlphaFoldDB" id="R9AEG7"/>
<feature type="transmembrane region" description="Helical" evidence="1">
    <location>
        <begin position="247"/>
        <end position="267"/>
    </location>
</feature>
<feature type="transmembrane region" description="Helical" evidence="1">
    <location>
        <begin position="14"/>
        <end position="35"/>
    </location>
</feature>
<dbReference type="PANTHER" id="PTHR31970">
    <property type="match status" value="1"/>
</dbReference>
<gene>
    <name evidence="2" type="ORF">LEP1GSC195_0591</name>
</gene>
<dbReference type="PANTHER" id="PTHR31970:SF9">
    <property type="entry name" value="MOLYBDATE TRANSPORTER 2"/>
    <property type="match status" value="1"/>
</dbReference>
<evidence type="ECO:0000313" key="2">
    <source>
        <dbReference type="EMBL" id="EOQ98480.1"/>
    </source>
</evidence>
<comment type="caution">
    <text evidence="2">The sequence shown here is derived from an EMBL/GenBank/DDBJ whole genome shotgun (WGS) entry which is preliminary data.</text>
</comment>
<feature type="transmembrane region" description="Helical" evidence="1">
    <location>
        <begin position="287"/>
        <end position="306"/>
    </location>
</feature>
<reference evidence="2" key="1">
    <citation type="submission" date="2013-04" db="EMBL/GenBank/DDBJ databases">
        <authorList>
            <person name="Harkins D.M."/>
            <person name="Durkin A.S."/>
            <person name="Brinkac L.M."/>
            <person name="Haft D.H."/>
            <person name="Selengut J.D."/>
            <person name="Sanka R."/>
            <person name="DePew J."/>
            <person name="Purushe J."/>
            <person name="Galloway R.L."/>
            <person name="Vinetz J.M."/>
            <person name="Sutton G.G."/>
            <person name="Nierman W.C."/>
            <person name="Fouts D.E."/>
        </authorList>
    </citation>
    <scope>NUCLEOTIDE SEQUENCE [LARGE SCALE GENOMIC DNA]</scope>
    <source>
        <strain evidence="2">CDC</strain>
    </source>
</reference>
<keyword evidence="1" id="KW-1133">Transmembrane helix</keyword>
<keyword evidence="3" id="KW-1185">Reference proteome</keyword>
<sequence length="395" mass="42772">MLQLSTLRFNRREFAGAFGDIGTDFPLLVAMILAAGLDTPSVFIVFGSMQILTGLVYKMPMPVQPLKAMATLVITGKIAGPIVLGAGIAIGTIMFFLSLFGFLDRLTKLIPKAVVRGLQFGLGVSLCLLACKEYIPAEQTRGYILAAISFIIIVLLLDHKKYPASLFVILLGIIYSVTFHFNLTIIQSNVEVHIPKLFLPDADMILKGFVLLAIPQIPLSLGNSILATKQVSDDLFPDRKPISVKKIGFTYSLMNLISPLFSGIPCCHGAGGMVGHYTFGGRTGGSVVIYGSLYIILGLFFGNGIQNIIKTFPLPMLGVILFFEALSLITLMKDTIQNKREFIIAILTGMIAFGLPYGFLIAMVVGTSIYYSPIALATLSTLGDLQKKTSETVNK</sequence>
<dbReference type="RefSeq" id="WP_015679615.1">
    <property type="nucleotide sequence ID" value="NZ_AOGZ02000001.1"/>
</dbReference>
<dbReference type="GO" id="GO:0015098">
    <property type="term" value="F:molybdate ion transmembrane transporter activity"/>
    <property type="evidence" value="ECO:0007669"/>
    <property type="project" value="InterPro"/>
</dbReference>
<dbReference type="InterPro" id="IPR031563">
    <property type="entry name" value="MOT1/MOT2"/>
</dbReference>
<evidence type="ECO:0000313" key="3">
    <source>
        <dbReference type="Proteomes" id="UP000013984"/>
    </source>
</evidence>
<feature type="transmembrane region" description="Helical" evidence="1">
    <location>
        <begin position="343"/>
        <end position="371"/>
    </location>
</feature>
<feature type="transmembrane region" description="Helical" evidence="1">
    <location>
        <begin position="312"/>
        <end position="331"/>
    </location>
</feature>
<proteinExistence type="predicted"/>
<feature type="transmembrane region" description="Helical" evidence="1">
    <location>
        <begin position="164"/>
        <end position="183"/>
    </location>
</feature>
<accession>R9AEG7</accession>
<organism evidence="2 3">
    <name type="scientific">Leptospira wolbachii serovar Codice str. CDC</name>
    <dbReference type="NCBI Taxonomy" id="1218599"/>
    <lineage>
        <taxon>Bacteria</taxon>
        <taxon>Pseudomonadati</taxon>
        <taxon>Spirochaetota</taxon>
        <taxon>Spirochaetia</taxon>
        <taxon>Leptospirales</taxon>
        <taxon>Leptospiraceae</taxon>
        <taxon>Leptospira</taxon>
    </lineage>
</organism>
<dbReference type="STRING" id="1218599.LEP1GSC195_0591"/>
<keyword evidence="1" id="KW-0812">Transmembrane</keyword>
<protein>
    <submittedName>
        <fullName evidence="2">Membrane protein</fullName>
    </submittedName>
</protein>
<feature type="transmembrane region" description="Helical" evidence="1">
    <location>
        <begin position="78"/>
        <end position="103"/>
    </location>
</feature>
<feature type="transmembrane region" description="Helical" evidence="1">
    <location>
        <begin position="109"/>
        <end position="130"/>
    </location>
</feature>
<feature type="transmembrane region" description="Helical" evidence="1">
    <location>
        <begin position="41"/>
        <end position="57"/>
    </location>
</feature>
<feature type="transmembrane region" description="Helical" evidence="1">
    <location>
        <begin position="142"/>
        <end position="158"/>
    </location>
</feature>
<evidence type="ECO:0000256" key="1">
    <source>
        <dbReference type="SAM" id="Phobius"/>
    </source>
</evidence>
<feature type="transmembrane region" description="Helical" evidence="1">
    <location>
        <begin position="204"/>
        <end position="227"/>
    </location>
</feature>
<dbReference type="EMBL" id="AOGZ02000001">
    <property type="protein sequence ID" value="EOQ98480.1"/>
    <property type="molecule type" value="Genomic_DNA"/>
</dbReference>
<name>R9AEG7_9LEPT</name>
<dbReference type="Proteomes" id="UP000013984">
    <property type="component" value="Unassembled WGS sequence"/>
</dbReference>
<dbReference type="Pfam" id="PF16983">
    <property type="entry name" value="MFS_MOT1"/>
    <property type="match status" value="2"/>
</dbReference>
<dbReference type="OrthoDB" id="7361398at2"/>
<keyword evidence="1" id="KW-0472">Membrane</keyword>